<reference evidence="6 7" key="1">
    <citation type="submission" date="2021-03" db="EMBL/GenBank/DDBJ databases">
        <title>Sequencing the genomes of 1000 actinobacteria strains.</title>
        <authorList>
            <person name="Klenk H.-P."/>
        </authorList>
    </citation>
    <scope>NUCLEOTIDE SEQUENCE [LARGE SCALE GENOMIC DNA]</scope>
    <source>
        <strain evidence="6 7">DSM 14566</strain>
    </source>
</reference>
<evidence type="ECO:0000256" key="2">
    <source>
        <dbReference type="ARBA" id="ARBA00022692"/>
    </source>
</evidence>
<feature type="transmembrane region" description="Helical" evidence="5">
    <location>
        <begin position="357"/>
        <end position="382"/>
    </location>
</feature>
<feature type="transmembrane region" description="Helical" evidence="5">
    <location>
        <begin position="175"/>
        <end position="195"/>
    </location>
</feature>
<evidence type="ECO:0000256" key="4">
    <source>
        <dbReference type="ARBA" id="ARBA00023136"/>
    </source>
</evidence>
<feature type="transmembrane region" description="Helical" evidence="5">
    <location>
        <begin position="59"/>
        <end position="87"/>
    </location>
</feature>
<evidence type="ECO:0000313" key="6">
    <source>
        <dbReference type="EMBL" id="MBP2380907.1"/>
    </source>
</evidence>
<feature type="transmembrane region" description="Helical" evidence="5">
    <location>
        <begin position="147"/>
        <end position="163"/>
    </location>
</feature>
<dbReference type="InterPro" id="IPR001046">
    <property type="entry name" value="NRAMP_fam"/>
</dbReference>
<evidence type="ECO:0000256" key="5">
    <source>
        <dbReference type="SAM" id="Phobius"/>
    </source>
</evidence>
<evidence type="ECO:0000256" key="3">
    <source>
        <dbReference type="ARBA" id="ARBA00022989"/>
    </source>
</evidence>
<dbReference type="PANTHER" id="PTHR11706:SF3">
    <property type="entry name" value="METAL ION TRANSPORT PROTEIN"/>
    <property type="match status" value="1"/>
</dbReference>
<dbReference type="RefSeq" id="WP_209899585.1">
    <property type="nucleotide sequence ID" value="NZ_BAAAJW010000004.1"/>
</dbReference>
<keyword evidence="4 5" id="KW-0472">Membrane</keyword>
<feature type="transmembrane region" description="Helical" evidence="5">
    <location>
        <begin position="230"/>
        <end position="249"/>
    </location>
</feature>
<dbReference type="PANTHER" id="PTHR11706">
    <property type="entry name" value="SOLUTE CARRIER PROTEIN FAMILY 11 MEMBER"/>
    <property type="match status" value="1"/>
</dbReference>
<proteinExistence type="predicted"/>
<dbReference type="Proteomes" id="UP001519290">
    <property type="component" value="Unassembled WGS sequence"/>
</dbReference>
<dbReference type="Pfam" id="PF01566">
    <property type="entry name" value="Nramp"/>
    <property type="match status" value="1"/>
</dbReference>
<sequence>MTTGQPEKLGLGELRFPEADPRLKKWSFGNLLAFTGPGMILASVTIGNGEVFSASRGGAVFGVAIIWTFVLCAIMKAAIVYSGARYITLTGEHPFQRWAQIIPGPRNWLALLLGVLAVACFPSWAVAYFKGLGQWSNWTFHTDIDPMIWGMIWGVIGFVTVFVRSFKIVENFQTVVVGLMIVFAFVAVFVSNPPWVEALHGLIPNIPSEYPAWVREGYPDVAARPIPLEIIAYLGALGGGSYDYIGYVGSLRAKRWGMLGTPNHAELEEKLNRLDTDQARIPLAEDAENVDNGRAWLRAVKLDVLASFVSVTILALTFIILGDIVLGTGAGQEVPADDNILTNQAAFFSVISPVLVYLYQLAIWAAFFGSLQALFSTIYPYTVREAFAPSFKFLREEKHWHRIRIAVATYTFVGATFLLFSGVSYTAVISFAGILGGVLSLGVWGFAQLWTEHKVLPKPYRMHVVLRVIVLISSIFLFAAGALALVQFFVNFLG</sequence>
<evidence type="ECO:0000256" key="1">
    <source>
        <dbReference type="ARBA" id="ARBA00004141"/>
    </source>
</evidence>
<keyword evidence="2 5" id="KW-0812">Transmembrane</keyword>
<feature type="transmembrane region" description="Helical" evidence="5">
    <location>
        <begin position="468"/>
        <end position="490"/>
    </location>
</feature>
<dbReference type="NCBIfam" id="NF037982">
    <property type="entry name" value="Nramp_1"/>
    <property type="match status" value="1"/>
</dbReference>
<name>A0ABS4WXH8_9MICO</name>
<evidence type="ECO:0000313" key="7">
    <source>
        <dbReference type="Proteomes" id="UP001519290"/>
    </source>
</evidence>
<comment type="caution">
    <text evidence="6">The sequence shown here is derived from an EMBL/GenBank/DDBJ whole genome shotgun (WGS) entry which is preliminary data.</text>
</comment>
<protein>
    <submittedName>
        <fullName evidence="6">Mn2+/Fe2+ NRAMP family transporter</fullName>
    </submittedName>
</protein>
<gene>
    <name evidence="6" type="ORF">JOF43_000864</name>
</gene>
<accession>A0ABS4WXH8</accession>
<feature type="transmembrane region" description="Helical" evidence="5">
    <location>
        <begin position="304"/>
        <end position="326"/>
    </location>
</feature>
<organism evidence="6 7">
    <name type="scientific">Brachybacterium sacelli</name>
    <dbReference type="NCBI Taxonomy" id="173364"/>
    <lineage>
        <taxon>Bacteria</taxon>
        <taxon>Bacillati</taxon>
        <taxon>Actinomycetota</taxon>
        <taxon>Actinomycetes</taxon>
        <taxon>Micrococcales</taxon>
        <taxon>Dermabacteraceae</taxon>
        <taxon>Brachybacterium</taxon>
    </lineage>
</organism>
<feature type="transmembrane region" description="Helical" evidence="5">
    <location>
        <begin position="403"/>
        <end position="421"/>
    </location>
</feature>
<feature type="transmembrane region" description="Helical" evidence="5">
    <location>
        <begin position="28"/>
        <end position="47"/>
    </location>
</feature>
<feature type="transmembrane region" description="Helical" evidence="5">
    <location>
        <begin position="427"/>
        <end position="447"/>
    </location>
</feature>
<keyword evidence="7" id="KW-1185">Reference proteome</keyword>
<dbReference type="EMBL" id="JAGIOD010000001">
    <property type="protein sequence ID" value="MBP2380907.1"/>
    <property type="molecule type" value="Genomic_DNA"/>
</dbReference>
<feature type="transmembrane region" description="Helical" evidence="5">
    <location>
        <begin position="108"/>
        <end position="127"/>
    </location>
</feature>
<comment type="subcellular location">
    <subcellularLocation>
        <location evidence="1">Membrane</location>
        <topology evidence="1">Multi-pass membrane protein</topology>
    </subcellularLocation>
</comment>
<keyword evidence="3 5" id="KW-1133">Transmembrane helix</keyword>